<protein>
    <submittedName>
        <fullName evidence="1">Uncharacterized protein</fullName>
    </submittedName>
</protein>
<evidence type="ECO:0000313" key="2">
    <source>
        <dbReference type="Proteomes" id="UP000297564"/>
    </source>
</evidence>
<name>A0A4Z0BDP9_9BURK</name>
<comment type="caution">
    <text evidence="1">The sequence shown here is derived from an EMBL/GenBank/DDBJ whole genome shotgun (WGS) entry which is preliminary data.</text>
</comment>
<keyword evidence="2" id="KW-1185">Reference proteome</keyword>
<organism evidence="1 2">
    <name type="scientific">Ramlibacter rhizophilus</name>
    <dbReference type="NCBI Taxonomy" id="1781167"/>
    <lineage>
        <taxon>Bacteria</taxon>
        <taxon>Pseudomonadati</taxon>
        <taxon>Pseudomonadota</taxon>
        <taxon>Betaproteobacteria</taxon>
        <taxon>Burkholderiales</taxon>
        <taxon>Comamonadaceae</taxon>
        <taxon>Ramlibacter</taxon>
    </lineage>
</organism>
<reference evidence="1 2" key="1">
    <citation type="submission" date="2019-03" db="EMBL/GenBank/DDBJ databases">
        <title>Ramlibacter rhizophilus CCTCC AB2015357, whole genome shotgun sequence.</title>
        <authorList>
            <person name="Zhang X."/>
            <person name="Feng G."/>
            <person name="Zhu H."/>
        </authorList>
    </citation>
    <scope>NUCLEOTIDE SEQUENCE [LARGE SCALE GENOMIC DNA]</scope>
    <source>
        <strain evidence="1 2">CCTCC AB2015357</strain>
    </source>
</reference>
<proteinExistence type="predicted"/>
<evidence type="ECO:0000313" key="1">
    <source>
        <dbReference type="EMBL" id="TFY96244.1"/>
    </source>
</evidence>
<dbReference type="EMBL" id="SMLL01000010">
    <property type="protein sequence ID" value="TFY96244.1"/>
    <property type="molecule type" value="Genomic_DNA"/>
</dbReference>
<accession>A0A4Z0BDP9</accession>
<gene>
    <name evidence="1" type="ORF">EZ242_21600</name>
</gene>
<dbReference type="AlphaFoldDB" id="A0A4Z0BDP9"/>
<sequence>MSPVATASPVDQVYHLVTLANQRPRDAAAVAASIDQLTALQRRHPDRLQPLHVLSAAAGLGLGALPPATREAVETLGAQIVRLGETCGYPWDECALALLELARLAPPRLSLAERINVTLAFKRRFDALGEASQGKFTAPQVSAYKDKLGSIAELALDDSDHALETRASVPNTAIQLQRVSS</sequence>
<dbReference type="RefSeq" id="WP_135287274.1">
    <property type="nucleotide sequence ID" value="NZ_SMLL01000010.1"/>
</dbReference>
<dbReference type="Proteomes" id="UP000297564">
    <property type="component" value="Unassembled WGS sequence"/>
</dbReference>